<keyword evidence="11" id="KW-1185">Reference proteome</keyword>
<dbReference type="PANTHER" id="PTHR30221">
    <property type="entry name" value="SMALL-CONDUCTANCE MECHANOSENSITIVE CHANNEL"/>
    <property type="match status" value="1"/>
</dbReference>
<organism evidence="10 11">
    <name type="scientific">Sphingomonas plantiphila</name>
    <dbReference type="NCBI Taxonomy" id="3163295"/>
    <lineage>
        <taxon>Bacteria</taxon>
        <taxon>Pseudomonadati</taxon>
        <taxon>Pseudomonadota</taxon>
        <taxon>Alphaproteobacteria</taxon>
        <taxon>Sphingomonadales</taxon>
        <taxon>Sphingomonadaceae</taxon>
        <taxon>Sphingomonas</taxon>
    </lineage>
</organism>
<gene>
    <name evidence="10" type="ORF">ABS767_16050</name>
</gene>
<dbReference type="Pfam" id="PF21082">
    <property type="entry name" value="MS_channel_3rd"/>
    <property type="match status" value="1"/>
</dbReference>
<dbReference type="Proteomes" id="UP001629244">
    <property type="component" value="Unassembled WGS sequence"/>
</dbReference>
<dbReference type="InterPro" id="IPR008910">
    <property type="entry name" value="MSC_TM_helix"/>
</dbReference>
<evidence type="ECO:0000256" key="4">
    <source>
        <dbReference type="ARBA" id="ARBA00022692"/>
    </source>
</evidence>
<dbReference type="PANTHER" id="PTHR30221:SF1">
    <property type="entry name" value="SMALL-CONDUCTANCE MECHANOSENSITIVE CHANNEL"/>
    <property type="match status" value="1"/>
</dbReference>
<proteinExistence type="inferred from homology"/>
<dbReference type="SUPFAM" id="SSF50182">
    <property type="entry name" value="Sm-like ribonucleoproteins"/>
    <property type="match status" value="1"/>
</dbReference>
<dbReference type="InterPro" id="IPR049278">
    <property type="entry name" value="MS_channel_C"/>
</dbReference>
<keyword evidence="7" id="KW-0813">Transport</keyword>
<dbReference type="Pfam" id="PF00924">
    <property type="entry name" value="MS_channel_2nd"/>
    <property type="match status" value="1"/>
</dbReference>
<evidence type="ECO:0000256" key="7">
    <source>
        <dbReference type="RuleBase" id="RU369025"/>
    </source>
</evidence>
<sequence length="294" mass="32451">MDALTILWKQLNAMWVAAVASLPTLVIALLVLIITWAAARFAKKIADKLTARTHMRVSLQQLVETVVGIGIWVIGLMIAATIVLPGLTPASLLAGLGIGTVAIGFAFQDIFQNFLAGVLIMIRKKMRIGDLIECGDIMGKVEHITLRETHVRKLSNELTIVPNSKLFKEPVEIITDADERRHEIIAGVAYDTDLEQARDVILSAVKGAEGVKAERGIDVFAREFNSSSIDFTVRWWAGAMPGDMHRTRDAVIRAIKRAFDAEGIEIPFPYLTHTFKEPMRIARADPDAMREAAE</sequence>
<keyword evidence="5 7" id="KW-1133">Transmembrane helix</keyword>
<dbReference type="InterPro" id="IPR011066">
    <property type="entry name" value="MscS_channel_C_sf"/>
</dbReference>
<comment type="similarity">
    <text evidence="2 7">Belongs to the MscS (TC 1.A.23) family.</text>
</comment>
<feature type="domain" description="Mechanosensitive ion channel MscS C-terminal" evidence="9">
    <location>
        <begin position="183"/>
        <end position="266"/>
    </location>
</feature>
<comment type="function">
    <text evidence="7">Mechanosensitive channel that participates in the regulation of osmotic pressure changes within the cell, opening in response to stretch forces in the membrane lipid bilayer, without the need for other proteins. Contributes to normal resistance to hypoosmotic shock. Forms an ion channel of 1.0 nanosiemens conductance with a slight preference for anions.</text>
</comment>
<keyword evidence="7" id="KW-0406">Ion transport</keyword>
<dbReference type="InterPro" id="IPR006685">
    <property type="entry name" value="MscS_channel_2nd"/>
</dbReference>
<feature type="transmembrane region" description="Helical" evidence="7">
    <location>
        <begin position="96"/>
        <end position="122"/>
    </location>
</feature>
<evidence type="ECO:0000313" key="11">
    <source>
        <dbReference type="Proteomes" id="UP001629244"/>
    </source>
</evidence>
<protein>
    <recommendedName>
        <fullName evidence="7">Small-conductance mechanosensitive channel</fullName>
    </recommendedName>
</protein>
<keyword evidence="7" id="KW-0407">Ion channel</keyword>
<comment type="caution">
    <text evidence="7">Lacks conserved residue(s) required for the propagation of feature annotation.</text>
</comment>
<name>A0ABW8YQT0_9SPHN</name>
<dbReference type="RefSeq" id="WP_408080189.1">
    <property type="nucleotide sequence ID" value="NZ_JBELQC010000003.1"/>
</dbReference>
<dbReference type="Gene3D" id="3.30.70.100">
    <property type="match status" value="1"/>
</dbReference>
<feature type="transmembrane region" description="Helical" evidence="7">
    <location>
        <begin position="12"/>
        <end position="41"/>
    </location>
</feature>
<evidence type="ECO:0000256" key="6">
    <source>
        <dbReference type="ARBA" id="ARBA00023136"/>
    </source>
</evidence>
<dbReference type="SUPFAM" id="SSF82689">
    <property type="entry name" value="Mechanosensitive channel protein MscS (YggB), C-terminal domain"/>
    <property type="match status" value="1"/>
</dbReference>
<comment type="subunit">
    <text evidence="7">Homoheptamer.</text>
</comment>
<dbReference type="InterPro" id="IPR010920">
    <property type="entry name" value="LSM_dom_sf"/>
</dbReference>
<evidence type="ECO:0000256" key="5">
    <source>
        <dbReference type="ARBA" id="ARBA00022989"/>
    </source>
</evidence>
<dbReference type="Pfam" id="PF05552">
    <property type="entry name" value="MS_channel_1st_1"/>
    <property type="match status" value="1"/>
</dbReference>
<reference evidence="10 11" key="1">
    <citation type="submission" date="2024-06" db="EMBL/GenBank/DDBJ databases">
        <authorList>
            <person name="Kaempfer P."/>
            <person name="Viver T."/>
        </authorList>
    </citation>
    <scope>NUCLEOTIDE SEQUENCE [LARGE SCALE GENOMIC DNA]</scope>
    <source>
        <strain evidence="10 11">ST-64</strain>
    </source>
</reference>
<keyword evidence="4 7" id="KW-0812">Transmembrane</keyword>
<evidence type="ECO:0000313" key="10">
    <source>
        <dbReference type="EMBL" id="MFL9842483.1"/>
    </source>
</evidence>
<comment type="caution">
    <text evidence="10">The sequence shown here is derived from an EMBL/GenBank/DDBJ whole genome shotgun (WGS) entry which is preliminary data.</text>
</comment>
<evidence type="ECO:0000256" key="1">
    <source>
        <dbReference type="ARBA" id="ARBA00004651"/>
    </source>
</evidence>
<dbReference type="EMBL" id="JBELQC010000003">
    <property type="protein sequence ID" value="MFL9842483.1"/>
    <property type="molecule type" value="Genomic_DNA"/>
</dbReference>
<evidence type="ECO:0000256" key="3">
    <source>
        <dbReference type="ARBA" id="ARBA00022475"/>
    </source>
</evidence>
<evidence type="ECO:0000256" key="2">
    <source>
        <dbReference type="ARBA" id="ARBA00008017"/>
    </source>
</evidence>
<keyword evidence="7" id="KW-0997">Cell inner membrane</keyword>
<dbReference type="InterPro" id="IPR045275">
    <property type="entry name" value="MscS_archaea/bacteria_type"/>
</dbReference>
<dbReference type="InterPro" id="IPR023408">
    <property type="entry name" value="MscS_beta-dom_sf"/>
</dbReference>
<keyword evidence="3" id="KW-1003">Cell membrane</keyword>
<dbReference type="Gene3D" id="2.30.30.60">
    <property type="match status" value="1"/>
</dbReference>
<comment type="subcellular location">
    <subcellularLocation>
        <location evidence="7">Cell inner membrane</location>
        <topology evidence="7">Multi-pass membrane protein</topology>
    </subcellularLocation>
    <subcellularLocation>
        <location evidence="1">Cell membrane</location>
        <topology evidence="1">Multi-pass membrane protein</topology>
    </subcellularLocation>
</comment>
<dbReference type="Gene3D" id="1.10.287.1260">
    <property type="match status" value="1"/>
</dbReference>
<accession>A0ABW8YQT0</accession>
<dbReference type="InterPro" id="IPR011014">
    <property type="entry name" value="MscS_channel_TM-2"/>
</dbReference>
<feature type="transmembrane region" description="Helical" evidence="7">
    <location>
        <begin position="62"/>
        <end position="84"/>
    </location>
</feature>
<keyword evidence="6 7" id="KW-0472">Membrane</keyword>
<evidence type="ECO:0000259" key="9">
    <source>
        <dbReference type="Pfam" id="PF21082"/>
    </source>
</evidence>
<feature type="domain" description="Mechanosensitive ion channel MscS" evidence="8">
    <location>
        <begin position="109"/>
        <end position="171"/>
    </location>
</feature>
<evidence type="ECO:0000259" key="8">
    <source>
        <dbReference type="Pfam" id="PF00924"/>
    </source>
</evidence>
<dbReference type="SUPFAM" id="SSF82861">
    <property type="entry name" value="Mechanosensitive channel protein MscS (YggB), transmembrane region"/>
    <property type="match status" value="1"/>
</dbReference>